<gene>
    <name evidence="2" type="ORF">HF521_001251</name>
</gene>
<reference evidence="2" key="1">
    <citation type="submission" date="2020-08" db="EMBL/GenBank/DDBJ databases">
        <title>Chromosome-level assembly of Southern catfish (Silurus meridionalis) provides insights into visual adaptation to the nocturnal and benthic lifestyles.</title>
        <authorList>
            <person name="Zhang Y."/>
            <person name="Wang D."/>
            <person name="Peng Z."/>
        </authorList>
    </citation>
    <scope>NUCLEOTIDE SEQUENCE</scope>
    <source>
        <strain evidence="2">SWU-2019-XX</strain>
        <tissue evidence="2">Muscle</tissue>
    </source>
</reference>
<name>A0A8T0BAN9_SILME</name>
<sequence>MWKSNKAIDAWDNVAVVIFRIFMVLVIFDMYIHDRTGTTANNLGALSEGRTHAHRPAPDQNTIAGWEHHARSNTASHTDSQRIARRVQVTNGKGEWPLIICLIPNLPVPLLLGKDWPGFPNQ</sequence>
<dbReference type="AlphaFoldDB" id="A0A8T0BAN9"/>
<feature type="transmembrane region" description="Helical" evidence="1">
    <location>
        <begin position="14"/>
        <end position="32"/>
    </location>
</feature>
<comment type="caution">
    <text evidence="2">The sequence shown here is derived from an EMBL/GenBank/DDBJ whole genome shotgun (WGS) entry which is preliminary data.</text>
</comment>
<keyword evidence="1" id="KW-1133">Transmembrane helix</keyword>
<keyword evidence="3" id="KW-1185">Reference proteome</keyword>
<keyword evidence="1" id="KW-0472">Membrane</keyword>
<accession>A0A8T0BAN9</accession>
<proteinExistence type="predicted"/>
<evidence type="ECO:0000256" key="1">
    <source>
        <dbReference type="SAM" id="Phobius"/>
    </source>
</evidence>
<organism evidence="2 3">
    <name type="scientific">Silurus meridionalis</name>
    <name type="common">Southern catfish</name>
    <name type="synonym">Silurus soldatovi meridionalis</name>
    <dbReference type="NCBI Taxonomy" id="175797"/>
    <lineage>
        <taxon>Eukaryota</taxon>
        <taxon>Metazoa</taxon>
        <taxon>Chordata</taxon>
        <taxon>Craniata</taxon>
        <taxon>Vertebrata</taxon>
        <taxon>Euteleostomi</taxon>
        <taxon>Actinopterygii</taxon>
        <taxon>Neopterygii</taxon>
        <taxon>Teleostei</taxon>
        <taxon>Ostariophysi</taxon>
        <taxon>Siluriformes</taxon>
        <taxon>Siluridae</taxon>
        <taxon>Silurus</taxon>
    </lineage>
</organism>
<evidence type="ECO:0000313" key="3">
    <source>
        <dbReference type="Proteomes" id="UP000606274"/>
    </source>
</evidence>
<dbReference type="Proteomes" id="UP000606274">
    <property type="component" value="Unassembled WGS sequence"/>
</dbReference>
<evidence type="ECO:0000313" key="2">
    <source>
        <dbReference type="EMBL" id="KAF7701968.1"/>
    </source>
</evidence>
<dbReference type="EMBL" id="JABFDY010000010">
    <property type="protein sequence ID" value="KAF7701968.1"/>
    <property type="molecule type" value="Genomic_DNA"/>
</dbReference>
<keyword evidence="1" id="KW-0812">Transmembrane</keyword>
<protein>
    <submittedName>
        <fullName evidence="2">Uncharacterized protein</fullName>
    </submittedName>
</protein>